<dbReference type="Proteomes" id="UP001196413">
    <property type="component" value="Unassembled WGS sequence"/>
</dbReference>
<organism evidence="1 2">
    <name type="scientific">Parelaphostrongylus tenuis</name>
    <name type="common">Meningeal worm</name>
    <dbReference type="NCBI Taxonomy" id="148309"/>
    <lineage>
        <taxon>Eukaryota</taxon>
        <taxon>Metazoa</taxon>
        <taxon>Ecdysozoa</taxon>
        <taxon>Nematoda</taxon>
        <taxon>Chromadorea</taxon>
        <taxon>Rhabditida</taxon>
        <taxon>Rhabditina</taxon>
        <taxon>Rhabditomorpha</taxon>
        <taxon>Strongyloidea</taxon>
        <taxon>Metastrongylidae</taxon>
        <taxon>Parelaphostrongylus</taxon>
    </lineage>
</organism>
<proteinExistence type="predicted"/>
<evidence type="ECO:0000313" key="1">
    <source>
        <dbReference type="EMBL" id="KAJ1370613.1"/>
    </source>
</evidence>
<keyword evidence="2" id="KW-1185">Reference proteome</keyword>
<name>A0AAD5WIG1_PARTN</name>
<protein>
    <submittedName>
        <fullName evidence="1">Uncharacterized protein</fullName>
    </submittedName>
</protein>
<evidence type="ECO:0000313" key="2">
    <source>
        <dbReference type="Proteomes" id="UP001196413"/>
    </source>
</evidence>
<reference evidence="1" key="1">
    <citation type="submission" date="2021-06" db="EMBL/GenBank/DDBJ databases">
        <title>Parelaphostrongylus tenuis whole genome reference sequence.</title>
        <authorList>
            <person name="Garwood T.J."/>
            <person name="Larsen P.A."/>
            <person name="Fountain-Jones N.M."/>
            <person name="Garbe J.R."/>
            <person name="Macchietto M.G."/>
            <person name="Kania S.A."/>
            <person name="Gerhold R.W."/>
            <person name="Richards J.E."/>
            <person name="Wolf T.M."/>
        </authorList>
    </citation>
    <scope>NUCLEOTIDE SEQUENCE</scope>
    <source>
        <strain evidence="1">MNPRO001-30</strain>
        <tissue evidence="1">Meninges</tissue>
    </source>
</reference>
<accession>A0AAD5WIG1</accession>
<sequence>MTAGCWETSGKSNNQSVEFPHRSLRSHLPWVNISSHEILSMNYLKVVKTSPIWRIFAGYSIGFRQLCSSDPSMNSFVV</sequence>
<comment type="caution">
    <text evidence="1">The sequence shown here is derived from an EMBL/GenBank/DDBJ whole genome shotgun (WGS) entry which is preliminary data.</text>
</comment>
<dbReference type="EMBL" id="JAHQIW010006810">
    <property type="protein sequence ID" value="KAJ1370613.1"/>
    <property type="molecule type" value="Genomic_DNA"/>
</dbReference>
<dbReference type="AlphaFoldDB" id="A0AAD5WIG1"/>
<gene>
    <name evidence="1" type="ORF">KIN20_032381</name>
</gene>